<dbReference type="PANTHER" id="PTHR46698">
    <property type="entry name" value="CROSSVEINLESS 2"/>
    <property type="match status" value="1"/>
</dbReference>
<dbReference type="SUPFAM" id="SSF57603">
    <property type="entry name" value="FnI-like domain"/>
    <property type="match status" value="4"/>
</dbReference>
<dbReference type="Gene3D" id="6.20.200.20">
    <property type="match status" value="3"/>
</dbReference>
<evidence type="ECO:0000313" key="9">
    <source>
        <dbReference type="Proteomes" id="UP001153712"/>
    </source>
</evidence>
<dbReference type="SMART" id="SM00216">
    <property type="entry name" value="VWD"/>
    <property type="match status" value="1"/>
</dbReference>
<comment type="subcellular location">
    <subcellularLocation>
        <location evidence="1">Secreted</location>
    </subcellularLocation>
</comment>
<dbReference type="InterPro" id="IPR052424">
    <property type="entry name" value="Kielin_Chordin-BMP_Reg"/>
</dbReference>
<dbReference type="SMART" id="SM00214">
    <property type="entry name" value="VWC"/>
    <property type="match status" value="5"/>
</dbReference>
<dbReference type="GO" id="GO:0036122">
    <property type="term" value="F:BMP binding"/>
    <property type="evidence" value="ECO:0007669"/>
    <property type="project" value="TreeGrafter"/>
</dbReference>
<evidence type="ECO:0000256" key="5">
    <source>
        <dbReference type="SAM" id="SignalP"/>
    </source>
</evidence>
<dbReference type="PROSITE" id="PS51233">
    <property type="entry name" value="VWFD"/>
    <property type="match status" value="1"/>
</dbReference>
<feature type="chain" id="PRO_5040263366" description="BMP-binding endothelial regulator protein" evidence="5">
    <location>
        <begin position="25"/>
        <end position="651"/>
    </location>
</feature>
<dbReference type="Gene3D" id="2.10.70.10">
    <property type="entry name" value="Complement Module, domain 1"/>
    <property type="match status" value="1"/>
</dbReference>
<dbReference type="PROSITE" id="PS50184">
    <property type="entry name" value="VWFC_2"/>
    <property type="match status" value="3"/>
</dbReference>
<evidence type="ECO:0000259" key="6">
    <source>
        <dbReference type="PROSITE" id="PS50184"/>
    </source>
</evidence>
<feature type="domain" description="VWFC" evidence="6">
    <location>
        <begin position="281"/>
        <end position="345"/>
    </location>
</feature>
<evidence type="ECO:0000256" key="2">
    <source>
        <dbReference type="ARBA" id="ARBA00022525"/>
    </source>
</evidence>
<dbReference type="InterPro" id="IPR001846">
    <property type="entry name" value="VWF_type-D"/>
</dbReference>
<evidence type="ECO:0000313" key="8">
    <source>
        <dbReference type="EMBL" id="CAG9862376.1"/>
    </source>
</evidence>
<keyword evidence="2" id="KW-0964">Secreted</keyword>
<dbReference type="PANTHER" id="PTHR46698:SF4">
    <property type="entry name" value="CROSSVEINLESS 2"/>
    <property type="match status" value="1"/>
</dbReference>
<dbReference type="Proteomes" id="UP001153712">
    <property type="component" value="Chromosome 5"/>
</dbReference>
<organism evidence="8 9">
    <name type="scientific">Phyllotreta striolata</name>
    <name type="common">Striped flea beetle</name>
    <name type="synonym">Crioceris striolata</name>
    <dbReference type="NCBI Taxonomy" id="444603"/>
    <lineage>
        <taxon>Eukaryota</taxon>
        <taxon>Metazoa</taxon>
        <taxon>Ecdysozoa</taxon>
        <taxon>Arthropoda</taxon>
        <taxon>Hexapoda</taxon>
        <taxon>Insecta</taxon>
        <taxon>Pterygota</taxon>
        <taxon>Neoptera</taxon>
        <taxon>Endopterygota</taxon>
        <taxon>Coleoptera</taxon>
        <taxon>Polyphaga</taxon>
        <taxon>Cucujiformia</taxon>
        <taxon>Chrysomeloidea</taxon>
        <taxon>Chrysomelidae</taxon>
        <taxon>Galerucinae</taxon>
        <taxon>Alticini</taxon>
        <taxon>Phyllotreta</taxon>
    </lineage>
</organism>
<reference evidence="8" key="1">
    <citation type="submission" date="2022-01" db="EMBL/GenBank/DDBJ databases">
        <authorList>
            <person name="King R."/>
        </authorList>
    </citation>
    <scope>NUCLEOTIDE SEQUENCE</scope>
</reference>
<keyword evidence="9" id="KW-1185">Reference proteome</keyword>
<evidence type="ECO:0000256" key="1">
    <source>
        <dbReference type="ARBA" id="ARBA00004613"/>
    </source>
</evidence>
<dbReference type="GO" id="GO:0005576">
    <property type="term" value="C:extracellular region"/>
    <property type="evidence" value="ECO:0007669"/>
    <property type="project" value="UniProtKB-SubCell"/>
</dbReference>
<feature type="domain" description="VWFD" evidence="7">
    <location>
        <begin position="349"/>
        <end position="523"/>
    </location>
</feature>
<gene>
    <name evidence="8" type="ORF">PHYEVI_LOCUS8691</name>
</gene>
<dbReference type="InterPro" id="IPR014853">
    <property type="entry name" value="VWF/SSPO/ZAN-like_Cys-rich_dom"/>
</dbReference>
<evidence type="ECO:0000256" key="4">
    <source>
        <dbReference type="ARBA" id="ARBA00022737"/>
    </source>
</evidence>
<name>A0A9N9TS85_PHYSR</name>
<dbReference type="GO" id="GO:0030513">
    <property type="term" value="P:positive regulation of BMP signaling pathway"/>
    <property type="evidence" value="ECO:0007669"/>
    <property type="project" value="TreeGrafter"/>
</dbReference>
<keyword evidence="3 5" id="KW-0732">Signal</keyword>
<dbReference type="PROSITE" id="PS01208">
    <property type="entry name" value="VWFC_1"/>
    <property type="match status" value="2"/>
</dbReference>
<evidence type="ECO:0000256" key="3">
    <source>
        <dbReference type="ARBA" id="ARBA00022729"/>
    </source>
</evidence>
<dbReference type="Pfam" id="PF00093">
    <property type="entry name" value="VWC"/>
    <property type="match status" value="3"/>
</dbReference>
<dbReference type="OrthoDB" id="6019304at2759"/>
<feature type="domain" description="VWFC" evidence="6">
    <location>
        <begin position="215"/>
        <end position="274"/>
    </location>
</feature>
<dbReference type="SMART" id="SM00832">
    <property type="entry name" value="C8"/>
    <property type="match status" value="1"/>
</dbReference>
<evidence type="ECO:0000259" key="7">
    <source>
        <dbReference type="PROSITE" id="PS51233"/>
    </source>
</evidence>
<dbReference type="AlphaFoldDB" id="A0A9N9TS85"/>
<feature type="signal peptide" evidence="5">
    <location>
        <begin position="1"/>
        <end position="24"/>
    </location>
</feature>
<sequence length="651" mass="73305">MTVQEIPTIFLLTFLFLLVSSTKTQLVGTRKSCSIEGAKISVDQIDKQKCYSCVCKNGYVMCTDGCPSIQGCYMLVEDKCCKRKCKGCIYENTHHPSDSEWINPKDPCTILRCEAGIITMSQLRCHTPCSNPLPPEPGNCCPTCPECKMNDQIVTDDRDVISDDPCLKCRCNGGRMVCAKKACPVLQCTPVRQFHPPGECCPRCKGTRFLLTPPNSCTIQNIYSREGNSISMDKCTNCTCKNETSICSRYTCPILDCAPELQKPAPGSCCKKCELPEEFKSDCYFDSKLYQDGEQWKLGECKSCICQRGITRCAITRCNMTSSSSTCAYGYKFQKLPGECCPRCVELDGACMVFGDPHYKTFDGKIYTFKGIGKYQLAADCANHTFFVRVANVLVDGTSSTTRRVSVKYLNARLNLQQRGRIKFNGSVIAAPFKVDGRFRADKKKDNSIEIVLQNGVKIFWNFRSFAEVTVPARFKSKVCGLCGNFNFDVQDDLTTKLGKVVSDKEILAFGASWCLGKKTECAKKIRPQIVKTSRKNACKHLSSDIFRTCHSKLNFSKYLKACKMDVYHCKGFKCYCDSLMAYARECERLGVDLPNWQKHSYCDRDNLKGTKRRINRVHKIHRSQEALLLKKLPHRLLNRTRSNPMGVPLT</sequence>
<feature type="domain" description="VWFC" evidence="6">
    <location>
        <begin position="145"/>
        <end position="205"/>
    </location>
</feature>
<dbReference type="Pfam" id="PF00094">
    <property type="entry name" value="VWD"/>
    <property type="match status" value="1"/>
</dbReference>
<protein>
    <recommendedName>
        <fullName evidence="10">BMP-binding endothelial regulator protein</fullName>
    </recommendedName>
</protein>
<accession>A0A9N9TS85</accession>
<proteinExistence type="predicted"/>
<dbReference type="Pfam" id="PF08742">
    <property type="entry name" value="C8"/>
    <property type="match status" value="1"/>
</dbReference>
<keyword evidence="4" id="KW-0677">Repeat</keyword>
<evidence type="ECO:0008006" key="10">
    <source>
        <dbReference type="Google" id="ProtNLM"/>
    </source>
</evidence>
<dbReference type="InterPro" id="IPR001007">
    <property type="entry name" value="VWF_dom"/>
</dbReference>
<dbReference type="EMBL" id="OU900098">
    <property type="protein sequence ID" value="CAG9862376.1"/>
    <property type="molecule type" value="Genomic_DNA"/>
</dbReference>